<dbReference type="Gramene" id="TVU39022">
    <property type="protein sequence ID" value="TVU39022"/>
    <property type="gene ID" value="EJB05_12423"/>
</dbReference>
<reference evidence="2 3" key="1">
    <citation type="journal article" date="2019" name="Sci. Rep.">
        <title>A high-quality genome of Eragrostis curvula grass provides insights into Poaceae evolution and supports new strategies to enhance forage quality.</title>
        <authorList>
            <person name="Carballo J."/>
            <person name="Santos B.A.C.M."/>
            <person name="Zappacosta D."/>
            <person name="Garbus I."/>
            <person name="Selva J.P."/>
            <person name="Gallo C.A."/>
            <person name="Diaz A."/>
            <person name="Albertini E."/>
            <person name="Caccamo M."/>
            <person name="Echenique V."/>
        </authorList>
    </citation>
    <scope>NUCLEOTIDE SEQUENCE [LARGE SCALE GENOMIC DNA]</scope>
    <source>
        <strain evidence="3">cv. Victoria</strain>
        <tissue evidence="2">Leaf</tissue>
    </source>
</reference>
<feature type="region of interest" description="Disordered" evidence="1">
    <location>
        <begin position="1"/>
        <end position="107"/>
    </location>
</feature>
<feature type="compositionally biased region" description="Polar residues" evidence="1">
    <location>
        <begin position="97"/>
        <end position="107"/>
    </location>
</feature>
<organism evidence="2 3">
    <name type="scientific">Eragrostis curvula</name>
    <name type="common">weeping love grass</name>
    <dbReference type="NCBI Taxonomy" id="38414"/>
    <lineage>
        <taxon>Eukaryota</taxon>
        <taxon>Viridiplantae</taxon>
        <taxon>Streptophyta</taxon>
        <taxon>Embryophyta</taxon>
        <taxon>Tracheophyta</taxon>
        <taxon>Spermatophyta</taxon>
        <taxon>Magnoliopsida</taxon>
        <taxon>Liliopsida</taxon>
        <taxon>Poales</taxon>
        <taxon>Poaceae</taxon>
        <taxon>PACMAD clade</taxon>
        <taxon>Chloridoideae</taxon>
        <taxon>Eragrostideae</taxon>
        <taxon>Eragrostidinae</taxon>
        <taxon>Eragrostis</taxon>
    </lineage>
</organism>
<evidence type="ECO:0000313" key="3">
    <source>
        <dbReference type="Proteomes" id="UP000324897"/>
    </source>
</evidence>
<gene>
    <name evidence="2" type="ORF">EJB05_12423</name>
</gene>
<feature type="compositionally biased region" description="Basic residues" evidence="1">
    <location>
        <begin position="23"/>
        <end position="34"/>
    </location>
</feature>
<dbReference type="AlphaFoldDB" id="A0A5J9VRJ9"/>
<protein>
    <submittedName>
        <fullName evidence="2">Uncharacterized protein</fullName>
    </submittedName>
</protein>
<feature type="non-terminal residue" evidence="2">
    <location>
        <position position="1"/>
    </location>
</feature>
<feature type="compositionally biased region" description="Low complexity" evidence="1">
    <location>
        <begin position="72"/>
        <end position="84"/>
    </location>
</feature>
<evidence type="ECO:0000313" key="2">
    <source>
        <dbReference type="EMBL" id="TVU39022.1"/>
    </source>
</evidence>
<dbReference type="EMBL" id="RWGY01000007">
    <property type="protein sequence ID" value="TVU39022.1"/>
    <property type="molecule type" value="Genomic_DNA"/>
</dbReference>
<evidence type="ECO:0000256" key="1">
    <source>
        <dbReference type="SAM" id="MobiDB-lite"/>
    </source>
</evidence>
<proteinExistence type="predicted"/>
<keyword evidence="3" id="KW-1185">Reference proteome</keyword>
<sequence length="107" mass="11411">MLAAAQPSLFHPARPHGPLTRQRGARSTHRARGRVPHDISTTAPRFLIASQPKTTAAGRKSRGQSHHPPLASSGSTSDDSSMPSRQETTMAIMPMSLSLTTSGFGIR</sequence>
<dbReference type="Proteomes" id="UP000324897">
    <property type="component" value="Chromosome 4"/>
</dbReference>
<comment type="caution">
    <text evidence="2">The sequence shown here is derived from an EMBL/GenBank/DDBJ whole genome shotgun (WGS) entry which is preliminary data.</text>
</comment>
<name>A0A5J9VRJ9_9POAL</name>
<accession>A0A5J9VRJ9</accession>